<evidence type="ECO:0000313" key="2">
    <source>
        <dbReference type="Proteomes" id="UP000266673"/>
    </source>
</evidence>
<accession>A0A397UUK9</accession>
<reference evidence="1 2" key="1">
    <citation type="submission" date="2018-06" db="EMBL/GenBank/DDBJ databases">
        <title>Comparative genomics reveals the genomic features of Rhizophagus irregularis, R. cerebriforme, R. diaphanum and Gigaspora rosea, and their symbiotic lifestyle signature.</title>
        <authorList>
            <person name="Morin E."/>
            <person name="San Clemente H."/>
            <person name="Chen E.C.H."/>
            <person name="De La Providencia I."/>
            <person name="Hainaut M."/>
            <person name="Kuo A."/>
            <person name="Kohler A."/>
            <person name="Murat C."/>
            <person name="Tang N."/>
            <person name="Roy S."/>
            <person name="Loubradou J."/>
            <person name="Henrissat B."/>
            <person name="Grigoriev I.V."/>
            <person name="Corradi N."/>
            <person name="Roux C."/>
            <person name="Martin F.M."/>
        </authorList>
    </citation>
    <scope>NUCLEOTIDE SEQUENCE [LARGE SCALE GENOMIC DNA]</scope>
    <source>
        <strain evidence="1 2">DAOM 194757</strain>
    </source>
</reference>
<dbReference type="InterPro" id="IPR011009">
    <property type="entry name" value="Kinase-like_dom_sf"/>
</dbReference>
<organism evidence="1 2">
    <name type="scientific">Gigaspora rosea</name>
    <dbReference type="NCBI Taxonomy" id="44941"/>
    <lineage>
        <taxon>Eukaryota</taxon>
        <taxon>Fungi</taxon>
        <taxon>Fungi incertae sedis</taxon>
        <taxon>Mucoromycota</taxon>
        <taxon>Glomeromycotina</taxon>
        <taxon>Glomeromycetes</taxon>
        <taxon>Diversisporales</taxon>
        <taxon>Gigasporaceae</taxon>
        <taxon>Gigaspora</taxon>
    </lineage>
</organism>
<dbReference type="Gene3D" id="1.10.510.10">
    <property type="entry name" value="Transferase(Phosphotransferase) domain 1"/>
    <property type="match status" value="1"/>
</dbReference>
<keyword evidence="2" id="KW-1185">Reference proteome</keyword>
<gene>
    <name evidence="1" type="ORF">C2G38_1701843</name>
</gene>
<name>A0A397UUK9_9GLOM</name>
<dbReference type="SUPFAM" id="SSF56112">
    <property type="entry name" value="Protein kinase-like (PK-like)"/>
    <property type="match status" value="1"/>
</dbReference>
<protein>
    <recommendedName>
        <fullName evidence="3">Serine-threonine/tyrosine-protein kinase catalytic domain-containing protein</fullName>
    </recommendedName>
</protein>
<comment type="caution">
    <text evidence="1">The sequence shown here is derived from an EMBL/GenBank/DDBJ whole genome shotgun (WGS) entry which is preliminary data.</text>
</comment>
<evidence type="ECO:0008006" key="3">
    <source>
        <dbReference type="Google" id="ProtNLM"/>
    </source>
</evidence>
<dbReference type="EMBL" id="QKWP01000889">
    <property type="protein sequence ID" value="RIB13815.1"/>
    <property type="molecule type" value="Genomic_DNA"/>
</dbReference>
<dbReference type="AlphaFoldDB" id="A0A397UUK9"/>
<proteinExistence type="predicted"/>
<dbReference type="Proteomes" id="UP000266673">
    <property type="component" value="Unassembled WGS sequence"/>
</dbReference>
<sequence>MIIWEVISGFRPFSNREHDEYLILDILYGLRPKIPISIPQELVGLMERCWYQKREFKNGLLGF</sequence>
<dbReference type="OrthoDB" id="10261027at2759"/>
<evidence type="ECO:0000313" key="1">
    <source>
        <dbReference type="EMBL" id="RIB13815.1"/>
    </source>
</evidence>